<reference evidence="1 2" key="2">
    <citation type="journal article" date="2022" name="Mol. Ecol. Resour.">
        <title>The genomes of chicory, endive, great burdock and yacon provide insights into Asteraceae paleo-polyploidization history and plant inulin production.</title>
        <authorList>
            <person name="Fan W."/>
            <person name="Wang S."/>
            <person name="Wang H."/>
            <person name="Wang A."/>
            <person name="Jiang F."/>
            <person name="Liu H."/>
            <person name="Zhao H."/>
            <person name="Xu D."/>
            <person name="Zhang Y."/>
        </authorList>
    </citation>
    <scope>NUCLEOTIDE SEQUENCE [LARGE SCALE GENOMIC DNA]</scope>
    <source>
        <strain evidence="2">cv. Yunnan</strain>
        <tissue evidence="1">Leaves</tissue>
    </source>
</reference>
<protein>
    <submittedName>
        <fullName evidence="1">Uncharacterized protein</fullName>
    </submittedName>
</protein>
<dbReference type="EMBL" id="CM042044">
    <property type="protein sequence ID" value="KAI3687644.1"/>
    <property type="molecule type" value="Genomic_DNA"/>
</dbReference>
<accession>A0ACB8YPF6</accession>
<evidence type="ECO:0000313" key="2">
    <source>
        <dbReference type="Proteomes" id="UP001056120"/>
    </source>
</evidence>
<reference evidence="2" key="1">
    <citation type="journal article" date="2022" name="Mol. Ecol. Resour.">
        <title>The genomes of chicory, endive, great burdock and yacon provide insights into Asteraceae palaeo-polyploidization history and plant inulin production.</title>
        <authorList>
            <person name="Fan W."/>
            <person name="Wang S."/>
            <person name="Wang H."/>
            <person name="Wang A."/>
            <person name="Jiang F."/>
            <person name="Liu H."/>
            <person name="Zhao H."/>
            <person name="Xu D."/>
            <person name="Zhang Y."/>
        </authorList>
    </citation>
    <scope>NUCLEOTIDE SEQUENCE [LARGE SCALE GENOMIC DNA]</scope>
    <source>
        <strain evidence="2">cv. Yunnan</strain>
    </source>
</reference>
<gene>
    <name evidence="1" type="ORF">L1987_81344</name>
</gene>
<proteinExistence type="predicted"/>
<name>A0ACB8YPF6_9ASTR</name>
<comment type="caution">
    <text evidence="1">The sequence shown here is derived from an EMBL/GenBank/DDBJ whole genome shotgun (WGS) entry which is preliminary data.</text>
</comment>
<dbReference type="Proteomes" id="UP001056120">
    <property type="component" value="Linkage Group LG27"/>
</dbReference>
<evidence type="ECO:0000313" key="1">
    <source>
        <dbReference type="EMBL" id="KAI3687644.1"/>
    </source>
</evidence>
<organism evidence="1 2">
    <name type="scientific">Smallanthus sonchifolius</name>
    <dbReference type="NCBI Taxonomy" id="185202"/>
    <lineage>
        <taxon>Eukaryota</taxon>
        <taxon>Viridiplantae</taxon>
        <taxon>Streptophyta</taxon>
        <taxon>Embryophyta</taxon>
        <taxon>Tracheophyta</taxon>
        <taxon>Spermatophyta</taxon>
        <taxon>Magnoliopsida</taxon>
        <taxon>eudicotyledons</taxon>
        <taxon>Gunneridae</taxon>
        <taxon>Pentapetalae</taxon>
        <taxon>asterids</taxon>
        <taxon>campanulids</taxon>
        <taxon>Asterales</taxon>
        <taxon>Asteraceae</taxon>
        <taxon>Asteroideae</taxon>
        <taxon>Heliantheae alliance</taxon>
        <taxon>Millerieae</taxon>
        <taxon>Smallanthus</taxon>
    </lineage>
</organism>
<sequence>MKFIIILFLLLILQETLLPSMADTKFIENTCKATPSSHLCLKIMLANPKSQNADLTGLALIGVAAVKDKGVEIIQQIVALKKSTPELKQALDYCLDAYHAVVDADVPSSNEALRGGLAKFAEDGMADSVVESQACERRFSEHGERSPMTNSNNAMNDVANVVRAIVRMLL</sequence>
<keyword evidence="2" id="KW-1185">Reference proteome</keyword>